<dbReference type="EMBL" id="PP511318">
    <property type="protein sequence ID" value="XCD03138.1"/>
    <property type="molecule type" value="Genomic_DNA"/>
</dbReference>
<organism evidence="3">
    <name type="scientific">Dulem virus 31</name>
    <dbReference type="NCBI Taxonomy" id="3145749"/>
    <lineage>
        <taxon>Viruses</taxon>
        <taxon>Monodnaviria</taxon>
        <taxon>Sangervirae</taxon>
        <taxon>Phixviricota</taxon>
        <taxon>Malgrandaviricetes</taxon>
        <taxon>Petitvirales</taxon>
        <taxon>Microviridae</taxon>
        <taxon>Microvirus</taxon>
    </lineage>
</organism>
<feature type="domain" description="Phage terminase large subunit N-terminal" evidence="1">
    <location>
        <begin position="20"/>
        <end position="203"/>
    </location>
</feature>
<dbReference type="PANTHER" id="PTHR39184:SF1">
    <property type="entry name" value="PBSX PHAGE TERMINASE LARGE SUBUNIT"/>
    <property type="match status" value="1"/>
</dbReference>
<accession>A0AAU8ATK8</accession>
<dbReference type="Pfam" id="PF17288">
    <property type="entry name" value="Terminase_3C"/>
    <property type="match status" value="1"/>
</dbReference>
<dbReference type="InterPro" id="IPR006437">
    <property type="entry name" value="Phage_terminase_lsu"/>
</dbReference>
<dbReference type="Gene3D" id="3.30.420.280">
    <property type="match status" value="1"/>
</dbReference>
<dbReference type="InterPro" id="IPR052380">
    <property type="entry name" value="Viral_DNA_packaging_terminase"/>
</dbReference>
<dbReference type="InterPro" id="IPR035413">
    <property type="entry name" value="Terminase_L_C"/>
</dbReference>
<dbReference type="PANTHER" id="PTHR39184">
    <property type="match status" value="1"/>
</dbReference>
<dbReference type="InterPro" id="IPR027417">
    <property type="entry name" value="P-loop_NTPase"/>
</dbReference>
<protein>
    <submittedName>
        <fullName evidence="3">Terminase</fullName>
    </submittedName>
</protein>
<evidence type="ECO:0000313" key="3">
    <source>
        <dbReference type="EMBL" id="XCD03138.1"/>
    </source>
</evidence>
<reference evidence="3" key="1">
    <citation type="submission" date="2024-03" db="EMBL/GenBank/DDBJ databases">
        <title>Diverse circular DNA viruses in blood, oral, and fecal samples of captive lemurs.</title>
        <authorList>
            <person name="Paietta E.N."/>
            <person name="Kraberger S."/>
            <person name="Lund M.C."/>
            <person name="Custer J.M."/>
            <person name="Vargas K.M."/>
            <person name="Ehmke E.E."/>
            <person name="Yoder A.D."/>
            <person name="Varsani A."/>
        </authorList>
    </citation>
    <scope>NUCLEOTIDE SEQUENCE</scope>
    <source>
        <strain evidence="3">Duke_17_45</strain>
    </source>
</reference>
<dbReference type="Gene3D" id="3.40.50.300">
    <property type="entry name" value="P-loop containing nucleotide triphosphate hydrolases"/>
    <property type="match status" value="1"/>
</dbReference>
<feature type="domain" description="Phage terminase large subunit C-terminal" evidence="2">
    <location>
        <begin position="233"/>
        <end position="372"/>
    </location>
</feature>
<evidence type="ECO:0000259" key="2">
    <source>
        <dbReference type="Pfam" id="PF17288"/>
    </source>
</evidence>
<sequence>MLKCSNVFDRNFQAYKDGVRYIINQGGTSSTKTFSTLQLLVAISLKYNKKIDIVGLSVPHLKTGVLTDMPFVCKQFGINFNDCYKESDKVFQAGEGRIYFLAFDKLGKAHGGRRDILYMNEANHLHYNIVEQLMVRTRDTVFIDYNPTNEFWVHTKVMHDEPEKARLIRSTYKDNPFLESEIIDMIESKKGNNNFWRVYGLGELGIAEGLVFDNFEEKDFEKNRFSRYYYGLDWGFSNDPFACVRVAVENDCLYICDEIYQKKLLNKDSAPLVKKLVNNSYVYCDSAEPKSIAEFQSMGVNAIAVKKGAGSIESGVKHIQSYKHVYIHPSCPNTLSEFRNYEWKTDKNGECLPMPVDAFNHAIDAIRYALDDLIGINTISVIKGLRL</sequence>
<evidence type="ECO:0000259" key="1">
    <source>
        <dbReference type="Pfam" id="PF04466"/>
    </source>
</evidence>
<proteinExistence type="predicted"/>
<dbReference type="InterPro" id="IPR035412">
    <property type="entry name" value="Terminase_L_N"/>
</dbReference>
<dbReference type="NCBIfam" id="TIGR01547">
    <property type="entry name" value="phage_term_2"/>
    <property type="match status" value="1"/>
</dbReference>
<dbReference type="Pfam" id="PF04466">
    <property type="entry name" value="Terminase_3"/>
    <property type="match status" value="1"/>
</dbReference>
<name>A0AAU8ATK8_9VIRU</name>